<dbReference type="EMBL" id="SMOL01000714">
    <property type="protein sequence ID" value="KAB2600720.1"/>
    <property type="molecule type" value="Genomic_DNA"/>
</dbReference>
<feature type="transmembrane region" description="Helical" evidence="1">
    <location>
        <begin position="60"/>
        <end position="83"/>
    </location>
</feature>
<proteinExistence type="predicted"/>
<name>A0A5N5FHK3_9ROSA</name>
<dbReference type="PANTHER" id="PTHR33306">
    <property type="entry name" value="EXPRESSED PROTEIN-RELATED-RELATED"/>
    <property type="match status" value="1"/>
</dbReference>
<evidence type="ECO:0000313" key="3">
    <source>
        <dbReference type="Proteomes" id="UP000327157"/>
    </source>
</evidence>
<evidence type="ECO:0008006" key="4">
    <source>
        <dbReference type="Google" id="ProtNLM"/>
    </source>
</evidence>
<keyword evidence="1" id="KW-0812">Transmembrane</keyword>
<accession>A0A5N5FHK3</accession>
<evidence type="ECO:0000256" key="1">
    <source>
        <dbReference type="SAM" id="Phobius"/>
    </source>
</evidence>
<dbReference type="AlphaFoldDB" id="A0A5N5FHK3"/>
<keyword evidence="3" id="KW-1185">Reference proteome</keyword>
<dbReference type="Proteomes" id="UP000327157">
    <property type="component" value="Unassembled WGS sequence"/>
</dbReference>
<protein>
    <recommendedName>
        <fullName evidence="4">Transmembrane protein</fullName>
    </recommendedName>
</protein>
<dbReference type="PANTHER" id="PTHR33306:SF21">
    <property type="entry name" value="TRANSMEMBRANE PROTEIN"/>
    <property type="match status" value="1"/>
</dbReference>
<feature type="transmembrane region" description="Helical" evidence="1">
    <location>
        <begin position="31"/>
        <end position="48"/>
    </location>
</feature>
<keyword evidence="1" id="KW-1133">Transmembrane helix</keyword>
<sequence>MEWFYPKRSGPQWKQGWTGQTLTSISAPPPHLLTIFAIVIALLWLSQYTDYKSQMQHTAINLQIFLISLPILLVFLVASYSSISSSGWFNFGVRRREHELVHRVGSGGGGGSSSPWGVAVLLVLLLVLVSYQSSLHSKWFGGRSD</sequence>
<gene>
    <name evidence="2" type="ORF">D8674_038451</name>
</gene>
<keyword evidence="1" id="KW-0472">Membrane</keyword>
<feature type="transmembrane region" description="Helical" evidence="1">
    <location>
        <begin position="113"/>
        <end position="131"/>
    </location>
</feature>
<organism evidence="2 3">
    <name type="scientific">Pyrus ussuriensis x Pyrus communis</name>
    <dbReference type="NCBI Taxonomy" id="2448454"/>
    <lineage>
        <taxon>Eukaryota</taxon>
        <taxon>Viridiplantae</taxon>
        <taxon>Streptophyta</taxon>
        <taxon>Embryophyta</taxon>
        <taxon>Tracheophyta</taxon>
        <taxon>Spermatophyta</taxon>
        <taxon>Magnoliopsida</taxon>
        <taxon>eudicotyledons</taxon>
        <taxon>Gunneridae</taxon>
        <taxon>Pentapetalae</taxon>
        <taxon>rosids</taxon>
        <taxon>fabids</taxon>
        <taxon>Rosales</taxon>
        <taxon>Rosaceae</taxon>
        <taxon>Amygdaloideae</taxon>
        <taxon>Maleae</taxon>
        <taxon>Pyrus</taxon>
    </lineage>
</organism>
<dbReference type="OrthoDB" id="1935034at2759"/>
<reference evidence="2 3" key="1">
    <citation type="submission" date="2019-09" db="EMBL/GenBank/DDBJ databases">
        <authorList>
            <person name="Ou C."/>
        </authorList>
    </citation>
    <scope>NUCLEOTIDE SEQUENCE [LARGE SCALE GENOMIC DNA]</scope>
    <source>
        <strain evidence="2">S2</strain>
        <tissue evidence="2">Leaf</tissue>
    </source>
</reference>
<comment type="caution">
    <text evidence="2">The sequence shown here is derived from an EMBL/GenBank/DDBJ whole genome shotgun (WGS) entry which is preliminary data.</text>
</comment>
<reference evidence="2 3" key="2">
    <citation type="submission" date="2019-11" db="EMBL/GenBank/DDBJ databases">
        <title>A de novo genome assembly of a pear dwarfing rootstock.</title>
        <authorList>
            <person name="Wang F."/>
            <person name="Wang J."/>
            <person name="Li S."/>
            <person name="Zhang Y."/>
            <person name="Fang M."/>
            <person name="Ma L."/>
            <person name="Zhao Y."/>
            <person name="Jiang S."/>
        </authorList>
    </citation>
    <scope>NUCLEOTIDE SEQUENCE [LARGE SCALE GENOMIC DNA]</scope>
    <source>
        <strain evidence="2">S2</strain>
        <tissue evidence="2">Leaf</tissue>
    </source>
</reference>
<evidence type="ECO:0000313" key="2">
    <source>
        <dbReference type="EMBL" id="KAB2600720.1"/>
    </source>
</evidence>